<feature type="transmembrane region" description="Helical" evidence="1">
    <location>
        <begin position="185"/>
        <end position="207"/>
    </location>
</feature>
<dbReference type="Proteomes" id="UP000574276">
    <property type="component" value="Unassembled WGS sequence"/>
</dbReference>
<keyword evidence="3" id="KW-1185">Reference proteome</keyword>
<feature type="transmembrane region" description="Helical" evidence="1">
    <location>
        <begin position="54"/>
        <end position="78"/>
    </location>
</feature>
<gene>
    <name evidence="2" type="ORF">H0486_03220</name>
</gene>
<dbReference type="AlphaFoldDB" id="A0A839JW37"/>
<protein>
    <submittedName>
        <fullName evidence="2">ABC transporter permease</fullName>
    </submittedName>
</protein>
<evidence type="ECO:0000256" key="1">
    <source>
        <dbReference type="SAM" id="Phobius"/>
    </source>
</evidence>
<accession>A0A839JW37</accession>
<sequence>MSSVKTSTLLIIKIEIIKFLKRKDIIAILGIVAIGFIYALRMDETYVGTKNQSAIFWVVLQLLNTTALFIGPVIMSFIGTQMLSSEIDNNSILLFNSRYRNREKMYYGKSISLVIISTLIFLISVGVLFIIYFFVIPDSNTIYVTGKVFGNNTPDLVCTLFMIYVYTFFFFPQLSLFLGVRFKPMITIVLSFCVTLFCNNVATFSIIKYFNPMTYVVRLADKVSTTTDIVNVNNSERLFYVIGQLTLSLALCLMFDILGAKRFKEKDL</sequence>
<evidence type="ECO:0000313" key="3">
    <source>
        <dbReference type="Proteomes" id="UP000574276"/>
    </source>
</evidence>
<comment type="caution">
    <text evidence="2">The sequence shown here is derived from an EMBL/GenBank/DDBJ whole genome shotgun (WGS) entry which is preliminary data.</text>
</comment>
<feature type="transmembrane region" description="Helical" evidence="1">
    <location>
        <begin position="25"/>
        <end position="42"/>
    </location>
</feature>
<keyword evidence="1" id="KW-0472">Membrane</keyword>
<feature type="transmembrane region" description="Helical" evidence="1">
    <location>
        <begin position="238"/>
        <end position="258"/>
    </location>
</feature>
<keyword evidence="1" id="KW-1133">Transmembrane helix</keyword>
<organism evidence="2 3">
    <name type="scientific">Variimorphobacter saccharofermentans</name>
    <dbReference type="NCBI Taxonomy" id="2755051"/>
    <lineage>
        <taxon>Bacteria</taxon>
        <taxon>Bacillati</taxon>
        <taxon>Bacillota</taxon>
        <taxon>Clostridia</taxon>
        <taxon>Lachnospirales</taxon>
        <taxon>Lachnospiraceae</taxon>
        <taxon>Variimorphobacter</taxon>
    </lineage>
</organism>
<proteinExistence type="predicted"/>
<dbReference type="Pfam" id="PF12730">
    <property type="entry name" value="ABC2_membrane_4"/>
    <property type="match status" value="1"/>
</dbReference>
<reference evidence="2 3" key="1">
    <citation type="submission" date="2020-07" db="EMBL/GenBank/DDBJ databases">
        <title>Characterization and genome sequencing of isolate MD1, a novel member within the family Lachnospiraceae.</title>
        <authorList>
            <person name="Rettenmaier R."/>
            <person name="Di Bello L."/>
            <person name="Zinser C."/>
            <person name="Scheitz K."/>
            <person name="Liebl W."/>
            <person name="Zverlov V."/>
        </authorList>
    </citation>
    <scope>NUCLEOTIDE SEQUENCE [LARGE SCALE GENOMIC DNA]</scope>
    <source>
        <strain evidence="2 3">MD1</strain>
    </source>
</reference>
<keyword evidence="1" id="KW-0812">Transmembrane</keyword>
<dbReference type="RefSeq" id="WP_228351624.1">
    <property type="nucleotide sequence ID" value="NZ_JACEGA010000001.1"/>
</dbReference>
<name>A0A839JW37_9FIRM</name>
<feature type="transmembrane region" description="Helical" evidence="1">
    <location>
        <begin position="156"/>
        <end position="178"/>
    </location>
</feature>
<evidence type="ECO:0000313" key="2">
    <source>
        <dbReference type="EMBL" id="MBB2181883.1"/>
    </source>
</evidence>
<dbReference type="EMBL" id="JACEGA010000001">
    <property type="protein sequence ID" value="MBB2181883.1"/>
    <property type="molecule type" value="Genomic_DNA"/>
</dbReference>
<feature type="transmembrane region" description="Helical" evidence="1">
    <location>
        <begin position="110"/>
        <end position="136"/>
    </location>
</feature>